<keyword evidence="4" id="KW-0788">Thiol protease</keyword>
<dbReference type="GO" id="GO:0008234">
    <property type="term" value="F:cysteine-type peptidase activity"/>
    <property type="evidence" value="ECO:0007669"/>
    <property type="project" value="UniProtKB-KW"/>
</dbReference>
<dbReference type="InterPro" id="IPR038765">
    <property type="entry name" value="Papain-like_cys_pep_sf"/>
</dbReference>
<evidence type="ECO:0000256" key="4">
    <source>
        <dbReference type="ARBA" id="ARBA00022807"/>
    </source>
</evidence>
<dbReference type="SUPFAM" id="SSF54001">
    <property type="entry name" value="Cysteine proteinases"/>
    <property type="match status" value="1"/>
</dbReference>
<dbReference type="Pfam" id="PF00877">
    <property type="entry name" value="NLPC_P60"/>
    <property type="match status" value="1"/>
</dbReference>
<keyword evidence="3" id="KW-0378">Hydrolase</keyword>
<comment type="similarity">
    <text evidence="1">Belongs to the peptidase C40 family.</text>
</comment>
<protein>
    <submittedName>
        <fullName evidence="8">C40 family peptidase</fullName>
    </submittedName>
</protein>
<evidence type="ECO:0000256" key="2">
    <source>
        <dbReference type="ARBA" id="ARBA00022670"/>
    </source>
</evidence>
<sequence length="335" mass="35331">MNFKRNLAKISAATAFALAGVATVNTLNAPTSVHAAALPYAVKINYVPGYGIAVWNNYNNPELIAGKKLAHGTAWRVFAQATDSNGELWYNLGGAQWIMAKYTVDASSSDSSTSKVSQPRVSVATVNYVPGYGIAVWNNYNNPELTGKILPHGSSWRVFAEATDSNGELWYNLGGAQWIMAKYTLGGSSNTSSSSNVSASSNNGSSSSASNTTQATTSSAAKVVSLASAQLGKAYVWGGNGPSAFDCSGLVNYVYSQVGISLGRTTYVQVNHGTTVSMNNLQPGDLLFWGSASAPYHVGIYVGNGQYIHAATPSQGVIKQSISQYFYPSVAKRVL</sequence>
<dbReference type="InterPro" id="IPR051202">
    <property type="entry name" value="Peptidase_C40"/>
</dbReference>
<dbReference type="Gene3D" id="3.90.1720.10">
    <property type="entry name" value="endopeptidase domain like (from Nostoc punctiforme)"/>
    <property type="match status" value="1"/>
</dbReference>
<evidence type="ECO:0000256" key="3">
    <source>
        <dbReference type="ARBA" id="ARBA00022801"/>
    </source>
</evidence>
<dbReference type="PANTHER" id="PTHR47053">
    <property type="entry name" value="MUREIN DD-ENDOPEPTIDASE MEPH-RELATED"/>
    <property type="match status" value="1"/>
</dbReference>
<name>A0AAP3M3F7_9LACO</name>
<evidence type="ECO:0000313" key="9">
    <source>
        <dbReference type="Proteomes" id="UP001213015"/>
    </source>
</evidence>
<feature type="signal peptide" evidence="6">
    <location>
        <begin position="1"/>
        <end position="35"/>
    </location>
</feature>
<accession>A0AAP3M3F7</accession>
<evidence type="ECO:0000313" key="8">
    <source>
        <dbReference type="EMBL" id="MCZ3844474.1"/>
    </source>
</evidence>
<gene>
    <name evidence="8" type="ORF">L2422_02900</name>
</gene>
<keyword evidence="6" id="KW-0732">Signal</keyword>
<organism evidence="8 9">
    <name type="scientific">Lactobacillus mulieris</name>
    <dbReference type="NCBI Taxonomy" id="2508708"/>
    <lineage>
        <taxon>Bacteria</taxon>
        <taxon>Bacillati</taxon>
        <taxon>Bacillota</taxon>
        <taxon>Bacilli</taxon>
        <taxon>Lactobacillales</taxon>
        <taxon>Lactobacillaceae</taxon>
        <taxon>Lactobacillus</taxon>
    </lineage>
</organism>
<evidence type="ECO:0000256" key="1">
    <source>
        <dbReference type="ARBA" id="ARBA00007074"/>
    </source>
</evidence>
<dbReference type="AlphaFoldDB" id="A0AAP3M3F7"/>
<evidence type="ECO:0000256" key="6">
    <source>
        <dbReference type="SAM" id="SignalP"/>
    </source>
</evidence>
<dbReference type="Proteomes" id="UP001213015">
    <property type="component" value="Unassembled WGS sequence"/>
</dbReference>
<evidence type="ECO:0000256" key="5">
    <source>
        <dbReference type="SAM" id="MobiDB-lite"/>
    </source>
</evidence>
<reference evidence="8" key="1">
    <citation type="submission" date="2022-01" db="EMBL/GenBank/DDBJ databases">
        <title>VMRC isolate genome collection.</title>
        <authorList>
            <person name="France M."/>
            <person name="Rutt L."/>
            <person name="Humphrys M."/>
            <person name="Ravel J."/>
        </authorList>
    </citation>
    <scope>NUCLEOTIDE SEQUENCE</scope>
    <source>
        <strain evidence="8">C0127B5</strain>
    </source>
</reference>
<proteinExistence type="inferred from homology"/>
<keyword evidence="2" id="KW-0645">Protease</keyword>
<dbReference type="InterPro" id="IPR000064">
    <property type="entry name" value="NLP_P60_dom"/>
</dbReference>
<dbReference type="EMBL" id="JAKHLF010000003">
    <property type="protein sequence ID" value="MCZ3844474.1"/>
    <property type="molecule type" value="Genomic_DNA"/>
</dbReference>
<feature type="domain" description="NlpC/P60" evidence="7">
    <location>
        <begin position="217"/>
        <end position="335"/>
    </location>
</feature>
<feature type="chain" id="PRO_5042942412" evidence="6">
    <location>
        <begin position="36"/>
        <end position="335"/>
    </location>
</feature>
<dbReference type="GO" id="GO:0006508">
    <property type="term" value="P:proteolysis"/>
    <property type="evidence" value="ECO:0007669"/>
    <property type="project" value="UniProtKB-KW"/>
</dbReference>
<comment type="caution">
    <text evidence="8">The sequence shown here is derived from an EMBL/GenBank/DDBJ whole genome shotgun (WGS) entry which is preliminary data.</text>
</comment>
<dbReference type="PROSITE" id="PS51935">
    <property type="entry name" value="NLPC_P60"/>
    <property type="match status" value="1"/>
</dbReference>
<feature type="region of interest" description="Disordered" evidence="5">
    <location>
        <begin position="192"/>
        <end position="212"/>
    </location>
</feature>
<evidence type="ECO:0000259" key="7">
    <source>
        <dbReference type="PROSITE" id="PS51935"/>
    </source>
</evidence>
<dbReference type="PANTHER" id="PTHR47053:SF1">
    <property type="entry name" value="MUREIN DD-ENDOPEPTIDASE MEPH-RELATED"/>
    <property type="match status" value="1"/>
</dbReference>